<dbReference type="Pfam" id="PF16916">
    <property type="entry name" value="ZT_dimer"/>
    <property type="match status" value="1"/>
</dbReference>
<feature type="transmembrane region" description="Helical" evidence="8">
    <location>
        <begin position="54"/>
        <end position="74"/>
    </location>
</feature>
<reference evidence="11" key="2">
    <citation type="submission" date="2012-10" db="EMBL/GenBank/DDBJ databases">
        <title>Improved high-quality draft of Thermaerobacter subterraneus C21, DSM 13965.</title>
        <authorList>
            <consortium name="DOE Joint Genome Institute"/>
            <person name="Eisen J."/>
            <person name="Huntemann M."/>
            <person name="Wei C.-L."/>
            <person name="Han J."/>
            <person name="Detter J.C."/>
            <person name="Han C."/>
            <person name="Tapia R."/>
            <person name="Chen A."/>
            <person name="Kyrpides N."/>
            <person name="Mavromatis K."/>
            <person name="Markowitz V."/>
            <person name="Szeto E."/>
            <person name="Ivanova N."/>
            <person name="Mikhailova N."/>
            <person name="Ovchinnikova G."/>
            <person name="Pagani I."/>
            <person name="Pati A."/>
            <person name="Goodwin L."/>
            <person name="Nordberg H.P."/>
            <person name="Cantor M.N."/>
            <person name="Hua S.X."/>
            <person name="Woyke T."/>
            <person name="Eisen J."/>
            <person name="Klenk H.-P."/>
        </authorList>
    </citation>
    <scope>NUCLEOTIDE SEQUENCE [LARGE SCALE GENOMIC DNA]</scope>
    <source>
        <strain evidence="11">DSM 13965</strain>
    </source>
</reference>
<dbReference type="eggNOG" id="COG0053">
    <property type="taxonomic scope" value="Bacteria"/>
</dbReference>
<feature type="compositionally biased region" description="Basic and acidic residues" evidence="7">
    <location>
        <begin position="281"/>
        <end position="297"/>
    </location>
</feature>
<dbReference type="OrthoDB" id="9806522at2"/>
<feature type="domain" description="Cation efflux protein transmembrane" evidence="9">
    <location>
        <begin position="24"/>
        <end position="216"/>
    </location>
</feature>
<sequence length="350" mass="36602">MTAQARAHRQGQDQAVRASLKGAWLSAASYVVLSAVKIGVGWRAGSRGMLADGLNNLTDVLASLAVLWGIRAAARPADAEHRYGHGRAETVAQLVVGTVMGMVGLNVGLSALQAALAPNLEPPEPYAAGVGLAAAAVMAAVYFYNRALARRTGSPALRAAARDHSSDALVSLGTVVGIWGAGRGWTWLDPVAGVVVGLLVVRTAWRLASEATHELLDGFEPERVQRLGRRVARVPGVETVRDVRGRRLGKATAIDVTITVDPGLTVEESHAVADRVEQVLRQDPDVTHVHVHVEPHRGKGPARRRATDPEAGARAGPAGSSPEAGRPGRPVTPVGPAGRRGEDPGDGRRG</sequence>
<dbReference type="InterPro" id="IPR002524">
    <property type="entry name" value="Cation_efflux"/>
</dbReference>
<evidence type="ECO:0000256" key="4">
    <source>
        <dbReference type="ARBA" id="ARBA00022692"/>
    </source>
</evidence>
<dbReference type="InterPro" id="IPR036837">
    <property type="entry name" value="Cation_efflux_CTD_sf"/>
</dbReference>
<dbReference type="SUPFAM" id="SSF161111">
    <property type="entry name" value="Cation efflux protein transmembrane domain-like"/>
    <property type="match status" value="1"/>
</dbReference>
<evidence type="ECO:0000259" key="10">
    <source>
        <dbReference type="Pfam" id="PF16916"/>
    </source>
</evidence>
<evidence type="ECO:0000313" key="12">
    <source>
        <dbReference type="Proteomes" id="UP000005710"/>
    </source>
</evidence>
<dbReference type="STRING" id="867903.ThesuDRAFT_02075"/>
<keyword evidence="6 8" id="KW-0472">Membrane</keyword>
<keyword evidence="3" id="KW-0813">Transport</keyword>
<evidence type="ECO:0000259" key="9">
    <source>
        <dbReference type="Pfam" id="PF01545"/>
    </source>
</evidence>
<dbReference type="InterPro" id="IPR027469">
    <property type="entry name" value="Cation_efflux_TMD_sf"/>
</dbReference>
<dbReference type="Gene3D" id="1.20.1510.10">
    <property type="entry name" value="Cation efflux protein transmembrane domain"/>
    <property type="match status" value="1"/>
</dbReference>
<reference evidence="11" key="1">
    <citation type="submission" date="2010-10" db="EMBL/GenBank/DDBJ databases">
        <authorList>
            <consortium name="US DOE Joint Genome Institute (JGI-PGF)"/>
            <person name="Lucas S."/>
            <person name="Copeland A."/>
            <person name="Lapidus A."/>
            <person name="Bruce D."/>
            <person name="Goodwin L."/>
            <person name="Pitluck S."/>
            <person name="Kyrpides N."/>
            <person name="Mavromatis K."/>
            <person name="Detter J.C."/>
            <person name="Han C."/>
            <person name="Land M."/>
            <person name="Hauser L."/>
            <person name="Markowitz V."/>
            <person name="Cheng J.-F."/>
            <person name="Hugenholtz P."/>
            <person name="Woyke T."/>
            <person name="Wu D."/>
            <person name="Pukall R."/>
            <person name="Wahrenburg C."/>
            <person name="Brambilla E."/>
            <person name="Klenk H.-P."/>
            <person name="Eisen J.A."/>
        </authorList>
    </citation>
    <scope>NUCLEOTIDE SEQUENCE [LARGE SCALE GENOMIC DNA]</scope>
    <source>
        <strain evidence="11">DSM 13965</strain>
    </source>
</reference>
<evidence type="ECO:0000256" key="3">
    <source>
        <dbReference type="ARBA" id="ARBA00022448"/>
    </source>
</evidence>
<evidence type="ECO:0000313" key="11">
    <source>
        <dbReference type="EMBL" id="EKP94342.1"/>
    </source>
</evidence>
<dbReference type="GO" id="GO:0016020">
    <property type="term" value="C:membrane"/>
    <property type="evidence" value="ECO:0007669"/>
    <property type="project" value="UniProtKB-SubCell"/>
</dbReference>
<dbReference type="InterPro" id="IPR027470">
    <property type="entry name" value="Cation_efflux_CTD"/>
</dbReference>
<organism evidence="11 12">
    <name type="scientific">Thermaerobacter subterraneus DSM 13965</name>
    <dbReference type="NCBI Taxonomy" id="867903"/>
    <lineage>
        <taxon>Bacteria</taxon>
        <taxon>Bacillati</taxon>
        <taxon>Bacillota</taxon>
        <taxon>Clostridia</taxon>
        <taxon>Eubacteriales</taxon>
        <taxon>Clostridiales Family XVII. Incertae Sedis</taxon>
        <taxon>Thermaerobacter</taxon>
    </lineage>
</organism>
<keyword evidence="12" id="KW-1185">Reference proteome</keyword>
<dbReference type="Gene3D" id="3.30.70.1350">
    <property type="entry name" value="Cation efflux protein, cytoplasmic domain"/>
    <property type="match status" value="1"/>
</dbReference>
<feature type="compositionally biased region" description="Low complexity" evidence="7">
    <location>
        <begin position="309"/>
        <end position="337"/>
    </location>
</feature>
<feature type="region of interest" description="Disordered" evidence="7">
    <location>
        <begin position="281"/>
        <end position="350"/>
    </location>
</feature>
<feature type="transmembrane region" description="Helical" evidence="8">
    <location>
        <begin position="94"/>
        <end position="114"/>
    </location>
</feature>
<dbReference type="InterPro" id="IPR058533">
    <property type="entry name" value="Cation_efflux_TM"/>
</dbReference>
<gene>
    <name evidence="11" type="ORF">ThesuDRAFT_02075</name>
</gene>
<comment type="caution">
    <text evidence="11">The sequence shown here is derived from an EMBL/GenBank/DDBJ whole genome shotgun (WGS) entry which is preliminary data.</text>
</comment>
<feature type="domain" description="Cation efflux protein cytoplasmic" evidence="10">
    <location>
        <begin position="221"/>
        <end position="296"/>
    </location>
</feature>
<comment type="similarity">
    <text evidence="2">Belongs to the cation diffusion facilitator (CDF) transporter (TC 2.A.4) family.</text>
</comment>
<dbReference type="RefSeq" id="WP_006904357.1">
    <property type="nucleotide sequence ID" value="NZ_JH976535.1"/>
</dbReference>
<comment type="subcellular location">
    <subcellularLocation>
        <location evidence="1">Membrane</location>
        <topology evidence="1">Multi-pass membrane protein</topology>
    </subcellularLocation>
</comment>
<keyword evidence="5 8" id="KW-1133">Transmembrane helix</keyword>
<evidence type="ECO:0000256" key="7">
    <source>
        <dbReference type="SAM" id="MobiDB-lite"/>
    </source>
</evidence>
<evidence type="ECO:0000256" key="1">
    <source>
        <dbReference type="ARBA" id="ARBA00004141"/>
    </source>
</evidence>
<dbReference type="SUPFAM" id="SSF160240">
    <property type="entry name" value="Cation efflux protein cytoplasmic domain-like"/>
    <property type="match status" value="1"/>
</dbReference>
<name>K6PN75_9FIRM</name>
<feature type="transmembrane region" description="Helical" evidence="8">
    <location>
        <begin position="21"/>
        <end position="42"/>
    </location>
</feature>
<evidence type="ECO:0000256" key="6">
    <source>
        <dbReference type="ARBA" id="ARBA00023136"/>
    </source>
</evidence>
<dbReference type="AlphaFoldDB" id="K6PN75"/>
<feature type="compositionally biased region" description="Basic and acidic residues" evidence="7">
    <location>
        <begin position="339"/>
        <end position="350"/>
    </location>
</feature>
<dbReference type="NCBIfam" id="TIGR01297">
    <property type="entry name" value="CDF"/>
    <property type="match status" value="1"/>
</dbReference>
<evidence type="ECO:0000256" key="2">
    <source>
        <dbReference type="ARBA" id="ARBA00008114"/>
    </source>
</evidence>
<keyword evidence="4 8" id="KW-0812">Transmembrane</keyword>
<dbReference type="PANTHER" id="PTHR43840">
    <property type="entry name" value="MITOCHONDRIAL METAL TRANSPORTER 1-RELATED"/>
    <property type="match status" value="1"/>
</dbReference>
<proteinExistence type="inferred from homology"/>
<evidence type="ECO:0000256" key="8">
    <source>
        <dbReference type="SAM" id="Phobius"/>
    </source>
</evidence>
<dbReference type="InterPro" id="IPR050291">
    <property type="entry name" value="CDF_Transporter"/>
</dbReference>
<dbReference type="HOGENOM" id="CLU_013430_3_5_9"/>
<dbReference type="FunFam" id="1.20.1510.10:FF:000006">
    <property type="entry name" value="Divalent cation efflux transporter"/>
    <property type="match status" value="1"/>
</dbReference>
<evidence type="ECO:0000256" key="5">
    <source>
        <dbReference type="ARBA" id="ARBA00022989"/>
    </source>
</evidence>
<dbReference type="GO" id="GO:0008324">
    <property type="term" value="F:monoatomic cation transmembrane transporter activity"/>
    <property type="evidence" value="ECO:0007669"/>
    <property type="project" value="InterPro"/>
</dbReference>
<dbReference type="Pfam" id="PF01545">
    <property type="entry name" value="Cation_efflux"/>
    <property type="match status" value="1"/>
</dbReference>
<dbReference type="Proteomes" id="UP000005710">
    <property type="component" value="Unassembled WGS sequence"/>
</dbReference>
<dbReference type="PANTHER" id="PTHR43840:SF50">
    <property type="entry name" value="MANGANESE EFFLUX SYSTEM PROTEIN MNES"/>
    <property type="match status" value="1"/>
</dbReference>
<feature type="transmembrane region" description="Helical" evidence="8">
    <location>
        <begin position="126"/>
        <end position="144"/>
    </location>
</feature>
<accession>K6PN75</accession>
<protein>
    <submittedName>
        <fullName evidence="11">Cation diffusion facilitator family transporter</fullName>
    </submittedName>
</protein>
<dbReference type="EMBL" id="AENY02000003">
    <property type="protein sequence ID" value="EKP94342.1"/>
    <property type="molecule type" value="Genomic_DNA"/>
</dbReference>